<feature type="region of interest" description="Disordered" evidence="1">
    <location>
        <begin position="133"/>
        <end position="181"/>
    </location>
</feature>
<evidence type="ECO:0000313" key="3">
    <source>
        <dbReference type="Proteomes" id="UP000803844"/>
    </source>
</evidence>
<organism evidence="2 3">
    <name type="scientific">Cryphonectria parasitica (strain ATCC 38755 / EP155)</name>
    <dbReference type="NCBI Taxonomy" id="660469"/>
    <lineage>
        <taxon>Eukaryota</taxon>
        <taxon>Fungi</taxon>
        <taxon>Dikarya</taxon>
        <taxon>Ascomycota</taxon>
        <taxon>Pezizomycotina</taxon>
        <taxon>Sordariomycetes</taxon>
        <taxon>Sordariomycetidae</taxon>
        <taxon>Diaporthales</taxon>
        <taxon>Cryphonectriaceae</taxon>
        <taxon>Cryphonectria-Endothia species complex</taxon>
        <taxon>Cryphonectria</taxon>
    </lineage>
</organism>
<sequence>MSLAVEQTLPPPMKAEVDSPRSEGHAAGPLNMDAVPSRAARLEETLLAASQPIKKQKNLPSAAAAAAAAAATYDSMQSQYYDTMDVQEITTPTSDHQVVEEQAPVLPPKSALRASRMLDGLVGLKIVAPVDPPAFSQTPHDEYLSSEEEASATTDDFSDFEYESSSDDLSPSPAEDGRKHQVTARVVSVIFSGKPSMIQVPQNRRSLSPTSIEHLENSNKLRQAASHNDEMEVKSRRRMSTSTTSSRLSAHSFSRPAHLLRSSSMQPPGTSSRPNLPFLKVDPFANGSTYSLGNTQGEVNSTREAYVPQEVVRSEVKVPAEEDRPKTPKTPTKMFKGVARAMSLMKRRSVPRMNQAFLALGEIGGRPGSPSEASITEEDAEPPISMEQLPAKEPQETSPPLRRMETRSERAVTPPSPPTRSPPRPQLAPITHDEIVRIAERNARMAKHMSVTRTFQGEHGLESPISPMSPLTTPSPLTPNKRASTFTFGRRRMSVKLPGKLQL</sequence>
<comment type="caution">
    <text evidence="2">The sequence shown here is derived from an EMBL/GenBank/DDBJ whole genome shotgun (WGS) entry which is preliminary data.</text>
</comment>
<feature type="region of interest" description="Disordered" evidence="1">
    <location>
        <begin position="223"/>
        <end position="280"/>
    </location>
</feature>
<dbReference type="OrthoDB" id="4838114at2759"/>
<feature type="region of interest" description="Disordered" evidence="1">
    <location>
        <begin position="1"/>
        <end position="31"/>
    </location>
</feature>
<name>A0A9P4YBX7_CRYP1</name>
<feature type="compositionally biased region" description="Low complexity" evidence="1">
    <location>
        <begin position="240"/>
        <end position="255"/>
    </location>
</feature>
<feature type="compositionally biased region" description="Basic and acidic residues" evidence="1">
    <location>
        <begin position="15"/>
        <end position="24"/>
    </location>
</feature>
<feature type="compositionally biased region" description="Acidic residues" evidence="1">
    <location>
        <begin position="144"/>
        <end position="166"/>
    </location>
</feature>
<dbReference type="RefSeq" id="XP_040781623.1">
    <property type="nucleotide sequence ID" value="XM_040925038.1"/>
</dbReference>
<feature type="compositionally biased region" description="Pro residues" evidence="1">
    <location>
        <begin position="414"/>
        <end position="426"/>
    </location>
</feature>
<dbReference type="GeneID" id="63842167"/>
<feature type="region of interest" description="Disordered" evidence="1">
    <location>
        <begin position="361"/>
        <end position="427"/>
    </location>
</feature>
<keyword evidence="3" id="KW-1185">Reference proteome</keyword>
<feature type="compositionally biased region" description="Polar residues" evidence="1">
    <location>
        <begin position="261"/>
        <end position="274"/>
    </location>
</feature>
<protein>
    <submittedName>
        <fullName evidence="2">Uncharacterized protein</fullName>
    </submittedName>
</protein>
<dbReference type="EMBL" id="MU032344">
    <property type="protein sequence ID" value="KAF3770662.1"/>
    <property type="molecule type" value="Genomic_DNA"/>
</dbReference>
<evidence type="ECO:0000313" key="2">
    <source>
        <dbReference type="EMBL" id="KAF3770662.1"/>
    </source>
</evidence>
<dbReference type="AlphaFoldDB" id="A0A9P4YBX7"/>
<reference evidence="2" key="1">
    <citation type="journal article" date="2020" name="Phytopathology">
        <title>Genome sequence of the chestnut blight fungus Cryphonectria parasitica EP155: A fundamental resource for an archetypical invasive plant pathogen.</title>
        <authorList>
            <person name="Crouch J.A."/>
            <person name="Dawe A."/>
            <person name="Aerts A."/>
            <person name="Barry K."/>
            <person name="Churchill A.C.L."/>
            <person name="Grimwood J."/>
            <person name="Hillman B."/>
            <person name="Milgroom M.G."/>
            <person name="Pangilinan J."/>
            <person name="Smith M."/>
            <person name="Salamov A."/>
            <person name="Schmutz J."/>
            <person name="Yadav J."/>
            <person name="Grigoriev I.V."/>
            <person name="Nuss D."/>
        </authorList>
    </citation>
    <scope>NUCLEOTIDE SEQUENCE</scope>
    <source>
        <strain evidence="2">EP155</strain>
    </source>
</reference>
<feature type="region of interest" description="Disordered" evidence="1">
    <location>
        <begin position="458"/>
        <end position="483"/>
    </location>
</feature>
<dbReference type="Proteomes" id="UP000803844">
    <property type="component" value="Unassembled WGS sequence"/>
</dbReference>
<gene>
    <name evidence="2" type="ORF">M406DRAFT_67045</name>
</gene>
<accession>A0A9P4YBX7</accession>
<feature type="compositionally biased region" description="Low complexity" evidence="1">
    <location>
        <begin position="463"/>
        <end position="479"/>
    </location>
</feature>
<evidence type="ECO:0000256" key="1">
    <source>
        <dbReference type="SAM" id="MobiDB-lite"/>
    </source>
</evidence>
<proteinExistence type="predicted"/>